<reference evidence="1 2" key="1">
    <citation type="submission" date="2020-03" db="EMBL/GenBank/DDBJ databases">
        <authorList>
            <person name="Grabski M.Z."/>
        </authorList>
    </citation>
    <scope>NUCLEOTIDE SEQUENCE [LARGE SCALE GENOMIC DNA]</scope>
    <source>
        <strain evidence="2">vB_Sen_I1</strain>
    </source>
</reference>
<sequence>MSSVQARCPLPADPSPKFFSLLRLLARRNYSTFASSGRNHVISQTRYTIQLPLNLVD</sequence>
<evidence type="ECO:0000313" key="1">
    <source>
        <dbReference type="EMBL" id="QJA17925.1"/>
    </source>
</evidence>
<dbReference type="EMBL" id="MT233524">
    <property type="protein sequence ID" value="QJA17925.1"/>
    <property type="molecule type" value="Genomic_DNA"/>
</dbReference>
<dbReference type="Proteomes" id="UP000516571">
    <property type="component" value="Segment"/>
</dbReference>
<organism evidence="1 2">
    <name type="scientific">Salmonella phage vB_Sen_I1</name>
    <dbReference type="NCBI Taxonomy" id="2723910"/>
    <lineage>
        <taxon>Viruses</taxon>
        <taxon>Duplodnaviria</taxon>
        <taxon>Heunggongvirae</taxon>
        <taxon>Uroviricota</taxon>
        <taxon>Caudoviricetes</taxon>
        <taxon>Demerecviridae</taxon>
        <taxon>Markadamsvirinae</taxon>
        <taxon>Tequintavirus</taxon>
        <taxon>Tequintavirus tvI1</taxon>
    </lineage>
</organism>
<name>A0A7L5CH24_9CAUD</name>
<accession>A0A7L5CH24</accession>
<proteinExistence type="predicted"/>
<keyword evidence="2" id="KW-1185">Reference proteome</keyword>
<gene>
    <name evidence="1" type="ORF">vBSenI1_170</name>
</gene>
<evidence type="ECO:0000313" key="2">
    <source>
        <dbReference type="Proteomes" id="UP000516571"/>
    </source>
</evidence>
<protein>
    <submittedName>
        <fullName evidence="1">Uncharacterized protein</fullName>
    </submittedName>
</protein>